<dbReference type="EMBL" id="QKPI01000081">
    <property type="protein sequence ID" value="RWT73734.1"/>
    <property type="molecule type" value="Genomic_DNA"/>
</dbReference>
<name>A0AB37VBR3_ENTCL</name>
<gene>
    <name evidence="1" type="ORF">DN595_23230</name>
</gene>
<evidence type="ECO:0000313" key="1">
    <source>
        <dbReference type="EMBL" id="RWT73734.1"/>
    </source>
</evidence>
<dbReference type="Proteomes" id="UP000289016">
    <property type="component" value="Unassembled WGS sequence"/>
</dbReference>
<proteinExistence type="predicted"/>
<comment type="caution">
    <text evidence="1">The sequence shown here is derived from an EMBL/GenBank/DDBJ whole genome shotgun (WGS) entry which is preliminary data.</text>
</comment>
<protein>
    <submittedName>
        <fullName evidence="1">IS481 family transposase</fullName>
    </submittedName>
</protein>
<dbReference type="AlphaFoldDB" id="A0AB37VBR3"/>
<organism evidence="1 2">
    <name type="scientific">Enterobacter cloacae</name>
    <dbReference type="NCBI Taxonomy" id="550"/>
    <lineage>
        <taxon>Bacteria</taxon>
        <taxon>Pseudomonadati</taxon>
        <taxon>Pseudomonadota</taxon>
        <taxon>Gammaproteobacteria</taxon>
        <taxon>Enterobacterales</taxon>
        <taxon>Enterobacteriaceae</taxon>
        <taxon>Enterobacter</taxon>
        <taxon>Enterobacter cloacae complex</taxon>
    </lineage>
</organism>
<accession>A0AB37VBR3</accession>
<evidence type="ECO:0000313" key="2">
    <source>
        <dbReference type="Proteomes" id="UP000289016"/>
    </source>
</evidence>
<feature type="non-terminal residue" evidence="1">
    <location>
        <position position="1"/>
    </location>
</feature>
<sequence length="56" mass="6654">QRMAEYLVLYNSKRPHKSLELMTPVDYILRESKNCNMWWTHTSPCLSAGKRPYCCC</sequence>
<reference evidence="1 2" key="1">
    <citation type="submission" date="2018-06" db="EMBL/GenBank/DDBJ databases">
        <title>Carbapenemase-producing Enterobacteriaceae present in wastewater treatment plant effluent and nearby surface waters in the US.</title>
        <authorList>
            <person name="Mathys D.A."/>
            <person name="Mollenkopf D.F."/>
            <person name="Feicht S.M."/>
            <person name="Adams R.J."/>
            <person name="Albers A.L."/>
            <person name="Grooters S.V."/>
            <person name="Stuever D.M."/>
            <person name="Daniels J.B."/>
            <person name="Wittum T.E."/>
        </authorList>
    </citation>
    <scope>NUCLEOTIDE SEQUENCE [LARGE SCALE GENOMIC DNA]</scope>
    <source>
        <strain evidence="1 2">GEO_23_Down_A</strain>
    </source>
</reference>